<accession>A0A4Q7N0X4</accession>
<dbReference type="GO" id="GO:0003700">
    <property type="term" value="F:DNA-binding transcription factor activity"/>
    <property type="evidence" value="ECO:0007669"/>
    <property type="project" value="InterPro"/>
</dbReference>
<dbReference type="AlphaFoldDB" id="A0A4Q7N0X4"/>
<sequence>MDNIPFNPDTQNSSNAALILAALERVGESFRVMLWEQAKEYGLSPIQVQSLIFLHTHDERMATVTYLSKEFNVTKATMSDVVKVLTEKKLLVKKDNPADSRVQVLKLTSQGKKVAAATGGFANTMLEQIGQLTERQQTEIKTILLNLIHQLYREKIITMQRMCFTCVHFSTAGNKHFCNLLQIPLTPDHLRLDCPEHDQKPEPLS</sequence>
<evidence type="ECO:0000313" key="2">
    <source>
        <dbReference type="EMBL" id="RZS74249.1"/>
    </source>
</evidence>
<dbReference type="InterPro" id="IPR036390">
    <property type="entry name" value="WH_DNA-bd_sf"/>
</dbReference>
<feature type="domain" description="HTH marR-type" evidence="1">
    <location>
        <begin position="16"/>
        <end position="149"/>
    </location>
</feature>
<dbReference type="InterPro" id="IPR036388">
    <property type="entry name" value="WH-like_DNA-bd_sf"/>
</dbReference>
<gene>
    <name evidence="2" type="ORF">EV199_0093</name>
</gene>
<dbReference type="Proteomes" id="UP000293874">
    <property type="component" value="Unassembled WGS sequence"/>
</dbReference>
<dbReference type="EMBL" id="SGXA01000001">
    <property type="protein sequence ID" value="RZS74249.1"/>
    <property type="molecule type" value="Genomic_DNA"/>
</dbReference>
<dbReference type="InterPro" id="IPR039422">
    <property type="entry name" value="MarR/SlyA-like"/>
</dbReference>
<comment type="caution">
    <text evidence="2">The sequence shown here is derived from an EMBL/GenBank/DDBJ whole genome shotgun (WGS) entry which is preliminary data.</text>
</comment>
<dbReference type="PANTHER" id="PTHR33164:SF43">
    <property type="entry name" value="HTH-TYPE TRANSCRIPTIONAL REPRESSOR YETL"/>
    <property type="match status" value="1"/>
</dbReference>
<reference evidence="2 3" key="1">
    <citation type="submission" date="2019-02" db="EMBL/GenBank/DDBJ databases">
        <title>Genomic Encyclopedia of Type Strains, Phase IV (KMG-IV): sequencing the most valuable type-strain genomes for metagenomic binning, comparative biology and taxonomic classification.</title>
        <authorList>
            <person name="Goeker M."/>
        </authorList>
    </citation>
    <scope>NUCLEOTIDE SEQUENCE [LARGE SCALE GENOMIC DNA]</scope>
    <source>
        <strain evidence="2 3">DSM 18116</strain>
    </source>
</reference>
<name>A0A4Q7N0X4_9BACT</name>
<dbReference type="PROSITE" id="PS50995">
    <property type="entry name" value="HTH_MARR_2"/>
    <property type="match status" value="1"/>
</dbReference>
<dbReference type="SUPFAM" id="SSF46785">
    <property type="entry name" value="Winged helix' DNA-binding domain"/>
    <property type="match status" value="1"/>
</dbReference>
<protein>
    <submittedName>
        <fullName evidence="2">Transcriptional regulator</fullName>
    </submittedName>
</protein>
<proteinExistence type="predicted"/>
<dbReference type="Pfam" id="PF12802">
    <property type="entry name" value="MarR_2"/>
    <property type="match status" value="1"/>
</dbReference>
<evidence type="ECO:0000313" key="3">
    <source>
        <dbReference type="Proteomes" id="UP000293874"/>
    </source>
</evidence>
<dbReference type="InterPro" id="IPR000835">
    <property type="entry name" value="HTH_MarR-typ"/>
</dbReference>
<dbReference type="PANTHER" id="PTHR33164">
    <property type="entry name" value="TRANSCRIPTIONAL REGULATOR, MARR FAMILY"/>
    <property type="match status" value="1"/>
</dbReference>
<keyword evidence="3" id="KW-1185">Reference proteome</keyword>
<evidence type="ECO:0000259" key="1">
    <source>
        <dbReference type="PROSITE" id="PS50995"/>
    </source>
</evidence>
<dbReference type="SMART" id="SM00347">
    <property type="entry name" value="HTH_MARR"/>
    <property type="match status" value="1"/>
</dbReference>
<organism evidence="2 3">
    <name type="scientific">Pseudobacter ginsenosidimutans</name>
    <dbReference type="NCBI Taxonomy" id="661488"/>
    <lineage>
        <taxon>Bacteria</taxon>
        <taxon>Pseudomonadati</taxon>
        <taxon>Bacteroidota</taxon>
        <taxon>Chitinophagia</taxon>
        <taxon>Chitinophagales</taxon>
        <taxon>Chitinophagaceae</taxon>
        <taxon>Pseudobacter</taxon>
    </lineage>
</organism>
<dbReference type="GO" id="GO:0006950">
    <property type="term" value="P:response to stress"/>
    <property type="evidence" value="ECO:0007669"/>
    <property type="project" value="TreeGrafter"/>
</dbReference>
<dbReference type="Gene3D" id="1.10.10.10">
    <property type="entry name" value="Winged helix-like DNA-binding domain superfamily/Winged helix DNA-binding domain"/>
    <property type="match status" value="1"/>
</dbReference>